<evidence type="ECO:0000313" key="2">
    <source>
        <dbReference type="EMBL" id="PKC02049.1"/>
    </source>
</evidence>
<feature type="transmembrane region" description="Helical" evidence="1">
    <location>
        <begin position="32"/>
        <end position="55"/>
    </location>
</feature>
<sequence>MWELLIVGREVVRVHIGIREQILSIVLPIWKFVQYVHCFFLIYCGTIENLISIFLTNSEICYKRSTKSVFTNMEYKTRINFFTGKP</sequence>
<dbReference type="EMBL" id="LLXJ01001464">
    <property type="protein sequence ID" value="PKC02049.1"/>
    <property type="molecule type" value="Genomic_DNA"/>
</dbReference>
<protein>
    <submittedName>
        <fullName evidence="2">Uncharacterized protein</fullName>
    </submittedName>
</protein>
<organism evidence="2 3">
    <name type="scientific">Rhizophagus irregularis</name>
    <dbReference type="NCBI Taxonomy" id="588596"/>
    <lineage>
        <taxon>Eukaryota</taxon>
        <taxon>Fungi</taxon>
        <taxon>Fungi incertae sedis</taxon>
        <taxon>Mucoromycota</taxon>
        <taxon>Glomeromycotina</taxon>
        <taxon>Glomeromycetes</taxon>
        <taxon>Glomerales</taxon>
        <taxon>Glomeraceae</taxon>
        <taxon>Rhizophagus</taxon>
    </lineage>
</organism>
<evidence type="ECO:0000313" key="3">
    <source>
        <dbReference type="Proteomes" id="UP000232722"/>
    </source>
</evidence>
<reference evidence="2 3" key="1">
    <citation type="submission" date="2016-04" db="EMBL/GenBank/DDBJ databases">
        <title>Genome analyses suggest a sexual origin of heterokaryosis in a supposedly ancient asexual fungus.</title>
        <authorList>
            <person name="Ropars J."/>
            <person name="Sedzielewska K."/>
            <person name="Noel J."/>
            <person name="Charron P."/>
            <person name="Farinelli L."/>
            <person name="Marton T."/>
            <person name="Kruger M."/>
            <person name="Pelin A."/>
            <person name="Brachmann A."/>
            <person name="Corradi N."/>
        </authorList>
    </citation>
    <scope>NUCLEOTIDE SEQUENCE [LARGE SCALE GENOMIC DNA]</scope>
    <source>
        <strain evidence="2 3">A5</strain>
    </source>
</reference>
<reference evidence="2 3" key="2">
    <citation type="submission" date="2017-09" db="EMBL/GenBank/DDBJ databases">
        <title>Extensive intraspecific genome diversity in a model arbuscular mycorrhizal fungus.</title>
        <authorList>
            <person name="Chen E.C."/>
            <person name="Morin E."/>
            <person name="Beaudet D."/>
            <person name="Noel J."/>
            <person name="Ndikumana S."/>
            <person name="Charron P."/>
            <person name="St-Onge C."/>
            <person name="Giorgi J."/>
            <person name="Grigoriev I.V."/>
            <person name="Roux C."/>
            <person name="Martin F.M."/>
            <person name="Corradi N."/>
        </authorList>
    </citation>
    <scope>NUCLEOTIDE SEQUENCE [LARGE SCALE GENOMIC DNA]</scope>
    <source>
        <strain evidence="2 3">A5</strain>
    </source>
</reference>
<dbReference type="AlphaFoldDB" id="A0A2N0P5F3"/>
<proteinExistence type="predicted"/>
<gene>
    <name evidence="2" type="ORF">RhiirA5_42892</name>
</gene>
<evidence type="ECO:0000256" key="1">
    <source>
        <dbReference type="SAM" id="Phobius"/>
    </source>
</evidence>
<accession>A0A2N0P5F3</accession>
<dbReference type="Proteomes" id="UP000232722">
    <property type="component" value="Unassembled WGS sequence"/>
</dbReference>
<keyword evidence="1" id="KW-0812">Transmembrane</keyword>
<keyword evidence="1" id="KW-0472">Membrane</keyword>
<name>A0A2N0P5F3_9GLOM</name>
<comment type="caution">
    <text evidence="2">The sequence shown here is derived from an EMBL/GenBank/DDBJ whole genome shotgun (WGS) entry which is preliminary data.</text>
</comment>
<keyword evidence="1" id="KW-1133">Transmembrane helix</keyword>